<evidence type="ECO:0000313" key="3">
    <source>
        <dbReference type="Proteomes" id="UP000701801"/>
    </source>
</evidence>
<dbReference type="AlphaFoldDB" id="A0A9N9LZA6"/>
<keyword evidence="3" id="KW-1185">Reference proteome</keyword>
<evidence type="ECO:0000256" key="1">
    <source>
        <dbReference type="SAM" id="SignalP"/>
    </source>
</evidence>
<proteinExistence type="predicted"/>
<name>A0A9N9LZA6_9HELO</name>
<accession>A0A9N9LZA6</accession>
<evidence type="ECO:0000313" key="2">
    <source>
        <dbReference type="EMBL" id="CAG8984065.1"/>
    </source>
</evidence>
<gene>
    <name evidence="2" type="ORF">HYALB_00003007</name>
</gene>
<comment type="caution">
    <text evidence="2">The sequence shown here is derived from an EMBL/GenBank/DDBJ whole genome shotgun (WGS) entry which is preliminary data.</text>
</comment>
<feature type="chain" id="PRO_5040279767" evidence="1">
    <location>
        <begin position="21"/>
        <end position="162"/>
    </location>
</feature>
<protein>
    <submittedName>
        <fullName evidence="2">Uncharacterized protein</fullName>
    </submittedName>
</protein>
<organism evidence="2 3">
    <name type="scientific">Hymenoscyphus albidus</name>
    <dbReference type="NCBI Taxonomy" id="595503"/>
    <lineage>
        <taxon>Eukaryota</taxon>
        <taxon>Fungi</taxon>
        <taxon>Dikarya</taxon>
        <taxon>Ascomycota</taxon>
        <taxon>Pezizomycotina</taxon>
        <taxon>Leotiomycetes</taxon>
        <taxon>Helotiales</taxon>
        <taxon>Helotiaceae</taxon>
        <taxon>Hymenoscyphus</taxon>
    </lineage>
</organism>
<reference evidence="2" key="1">
    <citation type="submission" date="2021-07" db="EMBL/GenBank/DDBJ databases">
        <authorList>
            <person name="Durling M."/>
        </authorList>
    </citation>
    <scope>NUCLEOTIDE SEQUENCE</scope>
</reference>
<sequence>MRLLTTVLPWIFVLLSTSEAGSFSPEIPFLNKHKVQFTLFPVSSFTPYNTTVHTNITVDFPINRPQEITEEPLKTQLSQSIEFVAVLGPSTGGPNTNERCHIFTEPNNESRRAFEVGSDRVDIGGGIRPGETIAMVDCFLLDDAGKRIGTSCLVSDDCISTA</sequence>
<dbReference type="EMBL" id="CAJVRM010000749">
    <property type="protein sequence ID" value="CAG8984065.1"/>
    <property type="molecule type" value="Genomic_DNA"/>
</dbReference>
<feature type="signal peptide" evidence="1">
    <location>
        <begin position="1"/>
        <end position="20"/>
    </location>
</feature>
<dbReference type="OrthoDB" id="10307743at2759"/>
<dbReference type="Proteomes" id="UP000701801">
    <property type="component" value="Unassembled WGS sequence"/>
</dbReference>
<keyword evidence="1" id="KW-0732">Signal</keyword>